<gene>
    <name evidence="3" type="ORF">TM51_01006</name>
</gene>
<dbReference type="Pfam" id="PF08044">
    <property type="entry name" value="DUF1707"/>
    <property type="match status" value="1"/>
</dbReference>
<dbReference type="InterPro" id="IPR012551">
    <property type="entry name" value="DUF1707_SHOCT-like"/>
</dbReference>
<dbReference type="Proteomes" id="UP000014184">
    <property type="component" value="Unassembled WGS sequence"/>
</dbReference>
<organism evidence="3 4">
    <name type="scientific">Thermobifida fusca TM51</name>
    <dbReference type="NCBI Taxonomy" id="1169414"/>
    <lineage>
        <taxon>Bacteria</taxon>
        <taxon>Bacillati</taxon>
        <taxon>Actinomycetota</taxon>
        <taxon>Actinomycetes</taxon>
        <taxon>Streptosporangiales</taxon>
        <taxon>Nocardiopsidaceae</taxon>
        <taxon>Thermobifida</taxon>
    </lineage>
</organism>
<comment type="caution">
    <text evidence="3">The sequence shown here is derived from an EMBL/GenBank/DDBJ whole genome shotgun (WGS) entry which is preliminary data.</text>
</comment>
<evidence type="ECO:0000259" key="1">
    <source>
        <dbReference type="Pfam" id="PF08044"/>
    </source>
</evidence>
<dbReference type="PANTHER" id="PTHR40763:SF4">
    <property type="entry name" value="DUF1707 DOMAIN-CONTAINING PROTEIN"/>
    <property type="match status" value="1"/>
</dbReference>
<evidence type="ECO:0008006" key="5">
    <source>
        <dbReference type="Google" id="ProtNLM"/>
    </source>
</evidence>
<proteinExistence type="predicted"/>
<dbReference type="InterPro" id="IPR024425">
    <property type="entry name" value="LiaF-like_C"/>
</dbReference>
<feature type="domain" description="Cell wall-active antibiotics response LiaF-like C-terminal" evidence="2">
    <location>
        <begin position="110"/>
        <end position="167"/>
    </location>
</feature>
<dbReference type="AlphaFoldDB" id="A0A9P2TDA8"/>
<keyword evidence="4" id="KW-1185">Reference proteome</keyword>
<dbReference type="EMBL" id="AOSG01000002">
    <property type="protein sequence ID" value="EOR72778.1"/>
    <property type="molecule type" value="Genomic_DNA"/>
</dbReference>
<evidence type="ECO:0000313" key="4">
    <source>
        <dbReference type="Proteomes" id="UP000014184"/>
    </source>
</evidence>
<protein>
    <recommendedName>
        <fullName evidence="5">Cell wall-active antibiotics response LiaF-like C-terminal domain-containing protein</fullName>
    </recommendedName>
</protein>
<reference evidence="3 4" key="1">
    <citation type="journal article" date="2013" name="Genome Announc.">
        <title>Draft Genome Sequence of the Lignocellulose Decomposer Thermobifida fusca Strain TM51.</title>
        <authorList>
            <person name="Toth A."/>
            <person name="Barna T."/>
            <person name="Nagy I."/>
            <person name="Horvath B."/>
            <person name="Nagy I."/>
            <person name="Tancsics A."/>
            <person name="Kriszt B."/>
            <person name="Baka E."/>
            <person name="Fekete C."/>
            <person name="Kukolya J."/>
        </authorList>
    </citation>
    <scope>NUCLEOTIDE SEQUENCE [LARGE SCALE GENOMIC DNA]</scope>
    <source>
        <strain evidence="3 4">TM51</strain>
    </source>
</reference>
<sequence length="204" mass="21828">MDLERLRASDADRERSAEVLRNALAEGRINHEELDERLDRVYRATTVGELAEITRDLPSSLGASPASGTDPSLSSAEAQQLAAQSRGKEAISAVFGGVERAGRWLVEPHTTVSILCGGVDLDLREAVLAQREVVFQCAVIFGGLRIIVPPGVRVVNQANVFLGGVDLSKVDSVTDPSAPTIRITGTCLMGGIQVLEQRPGQKCR</sequence>
<name>A0A9P2TDA8_THEFU</name>
<dbReference type="RefSeq" id="WP_011290584.1">
    <property type="nucleotide sequence ID" value="NZ_AOSG01000002.1"/>
</dbReference>
<dbReference type="PANTHER" id="PTHR40763">
    <property type="entry name" value="MEMBRANE PROTEIN-RELATED"/>
    <property type="match status" value="1"/>
</dbReference>
<feature type="domain" description="DUF1707" evidence="1">
    <location>
        <begin position="6"/>
        <end position="58"/>
    </location>
</feature>
<evidence type="ECO:0000259" key="2">
    <source>
        <dbReference type="Pfam" id="PF09922"/>
    </source>
</evidence>
<dbReference type="Pfam" id="PF09922">
    <property type="entry name" value="LiaF-like_C"/>
    <property type="match status" value="1"/>
</dbReference>
<evidence type="ECO:0000313" key="3">
    <source>
        <dbReference type="EMBL" id="EOR72778.1"/>
    </source>
</evidence>
<accession>A0A9P2TDA8</accession>